<protein>
    <submittedName>
        <fullName evidence="2">Uncharacterized protein</fullName>
    </submittedName>
</protein>
<accession>A0ABT0BGW9</accession>
<sequence length="170" mass="19079">MFGRVRLWLERDSSLRESAWNVVIDARSIAIRDGFGQHRSLALGALERVVMTTHDSFPWRTHRILILYGREPDPIAFFPTEARGSDGFLLWLRAQHGFCARTLDEAMAARRVSRHEIYTRRTVRAVKVPPPAPLGESAPTGACVIRPPAAAASRPLPQPPQRPPARTSLR</sequence>
<feature type="region of interest" description="Disordered" evidence="1">
    <location>
        <begin position="129"/>
        <end position="170"/>
    </location>
</feature>
<evidence type="ECO:0000256" key="1">
    <source>
        <dbReference type="SAM" id="MobiDB-lite"/>
    </source>
</evidence>
<name>A0ABT0BGW9_9SPHN</name>
<gene>
    <name evidence="2" type="ORF">MTR62_15065</name>
</gene>
<reference evidence="2" key="1">
    <citation type="submission" date="2022-03" db="EMBL/GenBank/DDBJ databases">
        <title>Identification of a novel bacterium isolated from mangrove sediments.</title>
        <authorList>
            <person name="Pan X."/>
        </authorList>
    </citation>
    <scope>NUCLEOTIDE SEQUENCE</scope>
    <source>
        <strain evidence="2">B1949</strain>
    </source>
</reference>
<feature type="compositionally biased region" description="Low complexity" evidence="1">
    <location>
        <begin position="146"/>
        <end position="155"/>
    </location>
</feature>
<evidence type="ECO:0000313" key="2">
    <source>
        <dbReference type="EMBL" id="MCJ2184004.1"/>
    </source>
</evidence>
<proteinExistence type="predicted"/>
<dbReference type="RefSeq" id="WP_244022398.1">
    <property type="nucleotide sequence ID" value="NZ_JALHLF010000071.1"/>
</dbReference>
<comment type="caution">
    <text evidence="2">The sequence shown here is derived from an EMBL/GenBank/DDBJ whole genome shotgun (WGS) entry which is preliminary data.</text>
</comment>
<evidence type="ECO:0000313" key="3">
    <source>
        <dbReference type="Proteomes" id="UP001162881"/>
    </source>
</evidence>
<dbReference type="EMBL" id="JALHLF010000071">
    <property type="protein sequence ID" value="MCJ2184004.1"/>
    <property type="molecule type" value="Genomic_DNA"/>
</dbReference>
<keyword evidence="3" id="KW-1185">Reference proteome</keyword>
<organism evidence="2 3">
    <name type="scientific">Novosphingobium organovorum</name>
    <dbReference type="NCBI Taxonomy" id="2930092"/>
    <lineage>
        <taxon>Bacteria</taxon>
        <taxon>Pseudomonadati</taxon>
        <taxon>Pseudomonadota</taxon>
        <taxon>Alphaproteobacteria</taxon>
        <taxon>Sphingomonadales</taxon>
        <taxon>Sphingomonadaceae</taxon>
        <taxon>Novosphingobium</taxon>
    </lineage>
</organism>
<dbReference type="Proteomes" id="UP001162881">
    <property type="component" value="Unassembled WGS sequence"/>
</dbReference>